<dbReference type="EMBL" id="FOFB01000008">
    <property type="protein sequence ID" value="SEQ35736.1"/>
    <property type="molecule type" value="Genomic_DNA"/>
</dbReference>
<feature type="transmembrane region" description="Helical" evidence="1">
    <location>
        <begin position="67"/>
        <end position="91"/>
    </location>
</feature>
<evidence type="ECO:0000256" key="1">
    <source>
        <dbReference type="SAM" id="Phobius"/>
    </source>
</evidence>
<keyword evidence="1" id="KW-1133">Transmembrane helix</keyword>
<sequence>MTDDYGTIDAGMSTTGIQLTSTDLINLKTAGKWGRFISIVSLVSIGLMMLGLLFFGGTMMALASSDLGAAGALGGTAILIFYGLLFALYIYPTVMLYKFSTNVIKAADNGNPTAASEAFASLKSMFKFMGILLAIILGLYALFFILALLGGVASMI</sequence>
<evidence type="ECO:0008006" key="4">
    <source>
        <dbReference type="Google" id="ProtNLM"/>
    </source>
</evidence>
<organism evidence="2 3">
    <name type="scientific">Neolewinella agarilytica</name>
    <dbReference type="NCBI Taxonomy" id="478744"/>
    <lineage>
        <taxon>Bacteria</taxon>
        <taxon>Pseudomonadati</taxon>
        <taxon>Bacteroidota</taxon>
        <taxon>Saprospiria</taxon>
        <taxon>Saprospirales</taxon>
        <taxon>Lewinellaceae</taxon>
        <taxon>Neolewinella</taxon>
    </lineage>
</organism>
<feature type="transmembrane region" description="Helical" evidence="1">
    <location>
        <begin position="128"/>
        <end position="153"/>
    </location>
</feature>
<dbReference type="Proteomes" id="UP000199021">
    <property type="component" value="Unassembled WGS sequence"/>
</dbReference>
<keyword evidence="1" id="KW-0812">Transmembrane</keyword>
<dbReference type="RefSeq" id="WP_090167659.1">
    <property type="nucleotide sequence ID" value="NZ_FOFB01000008.1"/>
</dbReference>
<dbReference type="InParanoid" id="A0A1H9FCS3"/>
<keyword evidence="1" id="KW-0472">Membrane</keyword>
<dbReference type="OrthoDB" id="1496135at2"/>
<feature type="transmembrane region" description="Helical" evidence="1">
    <location>
        <begin position="36"/>
        <end position="55"/>
    </location>
</feature>
<protein>
    <recommendedName>
        <fullName evidence="4">DUF5362 domain-containing protein</fullName>
    </recommendedName>
</protein>
<evidence type="ECO:0000313" key="3">
    <source>
        <dbReference type="Proteomes" id="UP000199021"/>
    </source>
</evidence>
<name>A0A1H9FCS3_9BACT</name>
<reference evidence="3" key="1">
    <citation type="submission" date="2016-10" db="EMBL/GenBank/DDBJ databases">
        <authorList>
            <person name="Varghese N."/>
            <person name="Submissions S."/>
        </authorList>
    </citation>
    <scope>NUCLEOTIDE SEQUENCE [LARGE SCALE GENOMIC DNA]</scope>
    <source>
        <strain evidence="3">DSM 24740</strain>
    </source>
</reference>
<keyword evidence="3" id="KW-1185">Reference proteome</keyword>
<evidence type="ECO:0000313" key="2">
    <source>
        <dbReference type="EMBL" id="SEQ35736.1"/>
    </source>
</evidence>
<proteinExistence type="predicted"/>
<dbReference type="AlphaFoldDB" id="A0A1H9FCS3"/>
<accession>A0A1H9FCS3</accession>
<gene>
    <name evidence="2" type="ORF">SAMN05444359_108185</name>
</gene>